<dbReference type="Proteomes" id="UP000641025">
    <property type="component" value="Unassembled WGS sequence"/>
</dbReference>
<dbReference type="RefSeq" id="WP_199395356.1">
    <property type="nucleotide sequence ID" value="NZ_JAEMHK010000008.1"/>
</dbReference>
<protein>
    <submittedName>
        <fullName evidence="2">Pilus assembly protein PilZ</fullName>
    </submittedName>
</protein>
<dbReference type="EMBL" id="JAEMHK010000008">
    <property type="protein sequence ID" value="MBJ6800856.1"/>
    <property type="molecule type" value="Genomic_DNA"/>
</dbReference>
<name>A0ABS0YSF1_9BACT</name>
<keyword evidence="3" id="KW-1185">Reference proteome</keyword>
<proteinExistence type="predicted"/>
<accession>A0ABS0YSF1</accession>
<reference evidence="2 3" key="1">
    <citation type="submission" date="2020-12" db="EMBL/GenBank/DDBJ databases">
        <title>Geomonas sp. Red259, isolated from paddy soil.</title>
        <authorList>
            <person name="Xu Z."/>
            <person name="Zhang Z."/>
            <person name="Masuda Y."/>
            <person name="Itoh H."/>
            <person name="Senoo K."/>
        </authorList>
    </citation>
    <scope>NUCLEOTIDE SEQUENCE [LARGE SCALE GENOMIC DNA]</scope>
    <source>
        <strain evidence="2 3">Red259</strain>
    </source>
</reference>
<evidence type="ECO:0000256" key="1">
    <source>
        <dbReference type="SAM" id="MobiDB-lite"/>
    </source>
</evidence>
<evidence type="ECO:0000313" key="3">
    <source>
        <dbReference type="Proteomes" id="UP000641025"/>
    </source>
</evidence>
<evidence type="ECO:0000313" key="2">
    <source>
        <dbReference type="EMBL" id="MBJ6800856.1"/>
    </source>
</evidence>
<feature type="region of interest" description="Disordered" evidence="1">
    <location>
        <begin position="1"/>
        <end position="22"/>
    </location>
</feature>
<gene>
    <name evidence="2" type="ORF">JFN90_12015</name>
</gene>
<comment type="caution">
    <text evidence="2">The sequence shown here is derived from an EMBL/GenBank/DDBJ whole genome shotgun (WGS) entry which is preliminary data.</text>
</comment>
<organism evidence="2 3">
    <name type="scientific">Geomonas propionica</name>
    <dbReference type="NCBI Taxonomy" id="2798582"/>
    <lineage>
        <taxon>Bacteria</taxon>
        <taxon>Pseudomonadati</taxon>
        <taxon>Thermodesulfobacteriota</taxon>
        <taxon>Desulfuromonadia</taxon>
        <taxon>Geobacterales</taxon>
        <taxon>Geobacteraceae</taxon>
        <taxon>Geomonas</taxon>
    </lineage>
</organism>
<sequence>MADAATTLRAVPSDAETPATGRSVSRSHLVNRLNFINFQDQTVLVCLKHLVYDDAILLRARPEPCAGEQLECRWDEPASIQQILKTYRFDYLLIADGRKYLVVNSALLSMDDAGLSLLLPPACREFQARKIRRHPANDISGQLLQHGVLFNCDLVDFTPVTLRVTGTWERPEALNWINKEEPVHLRLSRGEHLIFSGTFDILSLHLDGRRCSFVLKQHQDNFHRFRPKAYRNERKELVPSPNIVFDHPLIGKRVNLKMGDLSGTGFSVEENEAESLLLPGMMIPGVKISFAQGLTLDCLAQVLSRNVTGEEGEERTARCGCAILEMEIRDHVKLLSILHQAADRNAYVSTEVDLDDLWDFFFQTGFIYPGKYAYFQANKERIKQTYARLYNENPHIARHFIYQNRGAILGHLAMVRFYQNSWLIHHHAARKSASVKAGLAVLEQVGQYLNELESFPFAHLRYVFCYYRADNKFPARVFGGFASRHADQKSCSLDLFAYSHYRPEGEEPPWPEPWALSPSSDFDLTEVGRFYRHVSGGLMIDGFDLYPGAAGSSEVNDDYRDLGFHKEIYLYSLRRGGALKAFFLVNCTDAGFNMAELTNCVTVIVIDEETPPELVVHSLRQMSRHYQGDGMPVLTFPHEYVEKTGLPREKSYLLWTLDMHYSDHFLQYCDGLFKGHAKGRLPSGA</sequence>